<feature type="transmembrane region" description="Helical" evidence="1">
    <location>
        <begin position="78"/>
        <end position="95"/>
    </location>
</feature>
<comment type="caution">
    <text evidence="2">The sequence shown here is derived from an EMBL/GenBank/DDBJ whole genome shotgun (WGS) entry which is preliminary data.</text>
</comment>
<accession>A0AAP5WEI6</accession>
<dbReference type="InterPro" id="IPR036249">
    <property type="entry name" value="Thioredoxin-like_sf"/>
</dbReference>
<gene>
    <name evidence="3" type="ORF">A7K95_00080</name>
    <name evidence="2" type="ORF">GA842_09955</name>
</gene>
<protein>
    <recommendedName>
        <fullName evidence="6">Thioredoxin domain-containing protein</fullName>
    </recommendedName>
</protein>
<dbReference type="EMBL" id="WERX01000043">
    <property type="protein sequence ID" value="MDV7695164.1"/>
    <property type="molecule type" value="Genomic_DNA"/>
</dbReference>
<organism evidence="2 5">
    <name type="scientific">Pediococcus parvulus</name>
    <dbReference type="NCBI Taxonomy" id="54062"/>
    <lineage>
        <taxon>Bacteria</taxon>
        <taxon>Bacillati</taxon>
        <taxon>Bacillota</taxon>
        <taxon>Bacilli</taxon>
        <taxon>Lactobacillales</taxon>
        <taxon>Lactobacillaceae</taxon>
        <taxon>Pediococcus</taxon>
    </lineage>
</organism>
<dbReference type="Gene3D" id="3.40.30.10">
    <property type="entry name" value="Glutaredoxin"/>
    <property type="match status" value="1"/>
</dbReference>
<evidence type="ECO:0000313" key="3">
    <source>
        <dbReference type="EMBL" id="OAD65001.1"/>
    </source>
</evidence>
<evidence type="ECO:0000313" key="5">
    <source>
        <dbReference type="Proteomes" id="UP001275867"/>
    </source>
</evidence>
<keyword evidence="1" id="KW-0472">Membrane</keyword>
<dbReference type="Proteomes" id="UP001275867">
    <property type="component" value="Unassembled WGS sequence"/>
</dbReference>
<reference evidence="2" key="2">
    <citation type="submission" date="2019-10" db="EMBL/GenBank/DDBJ databases">
        <title>Malate fermentation in French cider.</title>
        <authorList>
            <person name="Cousin F.J."/>
            <person name="Medina Fernandez S."/>
            <person name="Misery B."/>
            <person name="Laplace J.-M."/>
            <person name="Cretenet M."/>
        </authorList>
    </citation>
    <scope>NUCLEOTIDE SEQUENCE</scope>
    <source>
        <strain evidence="2">UCMA15901</strain>
    </source>
</reference>
<evidence type="ECO:0008006" key="6">
    <source>
        <dbReference type="Google" id="ProtNLM"/>
    </source>
</evidence>
<dbReference type="EMBL" id="LXND01000001">
    <property type="protein sequence ID" value="OAD65001.1"/>
    <property type="molecule type" value="Genomic_DNA"/>
</dbReference>
<proteinExistence type="predicted"/>
<keyword evidence="4" id="KW-1185">Reference proteome</keyword>
<evidence type="ECO:0000313" key="4">
    <source>
        <dbReference type="Proteomes" id="UP000077280"/>
    </source>
</evidence>
<dbReference type="Proteomes" id="UP000077280">
    <property type="component" value="Unassembled WGS sequence"/>
</dbReference>
<dbReference type="AlphaFoldDB" id="A0AAP5WEI6"/>
<feature type="transmembrane region" description="Helical" evidence="1">
    <location>
        <begin position="12"/>
        <end position="34"/>
    </location>
</feature>
<keyword evidence="1" id="KW-0812">Transmembrane</keyword>
<evidence type="ECO:0000313" key="2">
    <source>
        <dbReference type="EMBL" id="MDV7695164.1"/>
    </source>
</evidence>
<sequence length="227" mass="27033">MAEKNRSIRALIIIFSIICIFIILGNSIDLIEFYNWHGIHNIDFKLVIYIVLGVVAFLSALTLLIVNLINFKKNLSRINVFATTLVIIFCFWIEIQPLNYNKYRQVFKPIGFSRLDKLSKLKYGAYEFDVIYVYRSDCTACLKNKPKLKKFLLENEYDIYDFNLTKTKRKLRPKQYKQFVKRLGITKVPSVIIFSSPDKYTHHNYRRTFTEITRKKEFKKMSDFLLH</sequence>
<evidence type="ECO:0000256" key="1">
    <source>
        <dbReference type="SAM" id="Phobius"/>
    </source>
</evidence>
<feature type="transmembrane region" description="Helical" evidence="1">
    <location>
        <begin position="46"/>
        <end position="66"/>
    </location>
</feature>
<dbReference type="RefSeq" id="WP_068804644.1">
    <property type="nucleotide sequence ID" value="NZ_LXND01000001.1"/>
</dbReference>
<keyword evidence="1" id="KW-1133">Transmembrane helix</keyword>
<dbReference type="SUPFAM" id="SSF52833">
    <property type="entry name" value="Thioredoxin-like"/>
    <property type="match status" value="1"/>
</dbReference>
<reference evidence="3 4" key="1">
    <citation type="submission" date="2016-05" db="EMBL/GenBank/DDBJ databases">
        <title>Draft genome sequence of Pediococcus parvulus 2.6, a probiotic beta-glucan producer strain.</title>
        <authorList>
            <person name="Mohedano M.L."/>
            <person name="Perez-Ramos A."/>
            <person name="Duenas M.T."/>
            <person name="Lamontanara A."/>
            <person name="Orru L."/>
            <person name="Spano G."/>
            <person name="Capozzi V."/>
            <person name="Lopez P."/>
        </authorList>
    </citation>
    <scope>NUCLEOTIDE SEQUENCE [LARGE SCALE GENOMIC DNA]</scope>
    <source>
        <strain evidence="3 4">2.6</strain>
    </source>
</reference>
<name>A0AAP5WEI6_9LACO</name>